<protein>
    <submittedName>
        <fullName evidence="1">Uncharacterized protein</fullName>
    </submittedName>
</protein>
<name>E6YN31_9HYPH</name>
<evidence type="ECO:0000313" key="1">
    <source>
        <dbReference type="EMBL" id="CBI78269.1"/>
    </source>
</evidence>
<accession>E6YN31</accession>
<dbReference type="AlphaFoldDB" id="E6YN31"/>
<reference evidence="1" key="1">
    <citation type="journal article" date="2011" name="PLoS Genet.">
        <title>Parallel evolution of a type IV secretion system in radiating lineages of the host-restricted bacterial pathogen Bartonella.</title>
        <authorList>
            <person name="Engel P."/>
            <person name="Salzburger W."/>
            <person name="Liesch M."/>
            <person name="Chang C.C."/>
            <person name="Maruyama S."/>
            <person name="Lanz C."/>
            <person name="Calteau A."/>
            <person name="Lajus A."/>
            <person name="Medigue C."/>
            <person name="Schuster S.C."/>
            <person name="Dehio C."/>
        </authorList>
    </citation>
    <scope>NUCLEOTIDE SEQUENCE</scope>
    <source>
        <strain evidence="1">ATCC BAA-1498</strain>
    </source>
</reference>
<proteinExistence type="predicted"/>
<dbReference type="EMBL" id="FN645466">
    <property type="protein sequence ID" value="CBI78269.1"/>
    <property type="molecule type" value="Genomic_DNA"/>
</dbReference>
<gene>
    <name evidence="1" type="ORF">BARRO_120037</name>
</gene>
<sequence>MHVLSLPPAFVLSQDQTLKLKNLIGFLWSKLFNQSKGYKHKLSLTLYKPEIKEFPSLVTLESTRTYLHTNLTLKIRSGINIFS</sequence>
<organism evidence="1">
    <name type="scientific">Bartonella rochalimae ATCC BAA-1498</name>
    <dbReference type="NCBI Taxonomy" id="685782"/>
    <lineage>
        <taxon>Bacteria</taxon>
        <taxon>Pseudomonadati</taxon>
        <taxon>Pseudomonadota</taxon>
        <taxon>Alphaproteobacteria</taxon>
        <taxon>Hyphomicrobiales</taxon>
        <taxon>Bartonellaceae</taxon>
        <taxon>Bartonella</taxon>
    </lineage>
</organism>